<proteinExistence type="predicted"/>
<dbReference type="AlphaFoldDB" id="A0A9P8DWG8"/>
<comment type="caution">
    <text evidence="1">The sequence shown here is derived from an EMBL/GenBank/DDBJ whole genome shotgun (WGS) entry which is preliminary data.</text>
</comment>
<feature type="non-terminal residue" evidence="1">
    <location>
        <position position="205"/>
    </location>
</feature>
<evidence type="ECO:0008006" key="3">
    <source>
        <dbReference type="Google" id="ProtNLM"/>
    </source>
</evidence>
<dbReference type="OrthoDB" id="3943416at2759"/>
<evidence type="ECO:0000313" key="1">
    <source>
        <dbReference type="EMBL" id="KAG9660739.1"/>
    </source>
</evidence>
<sequence>CRIPSSTWVIPWLSFTMPKDNSSTERRKRLAAFIEERGTIMVKPCATCAKHGRVCRVHVRSGKCSECLRRNQRCDIRVSQSEWDRLKQERKRLRDAIKDAYHAQEQARKEADLARERQQTAFAREMRLRQQLDLLDKKEEEAVAAEYAGIEQEEVDAALLEFSANTPGLTLGPETWNAIDGGFDLSSDFWNVDSAGTAAEASGSS</sequence>
<dbReference type="Proteomes" id="UP000779574">
    <property type="component" value="Unassembled WGS sequence"/>
</dbReference>
<accession>A0A9P8DWG8</accession>
<dbReference type="EMBL" id="JAHFXF010002012">
    <property type="protein sequence ID" value="KAG9660739.1"/>
    <property type="molecule type" value="Genomic_DNA"/>
</dbReference>
<evidence type="ECO:0000313" key="2">
    <source>
        <dbReference type="Proteomes" id="UP000779574"/>
    </source>
</evidence>
<name>A0A9P8DWG8_AURME</name>
<protein>
    <recommendedName>
        <fullName evidence="3">Zn(2)-C6 fungal-type domain-containing protein</fullName>
    </recommendedName>
</protein>
<organism evidence="1 2">
    <name type="scientific">Aureobasidium melanogenum</name>
    <name type="common">Aureobasidium pullulans var. melanogenum</name>
    <dbReference type="NCBI Taxonomy" id="46634"/>
    <lineage>
        <taxon>Eukaryota</taxon>
        <taxon>Fungi</taxon>
        <taxon>Dikarya</taxon>
        <taxon>Ascomycota</taxon>
        <taxon>Pezizomycotina</taxon>
        <taxon>Dothideomycetes</taxon>
        <taxon>Dothideomycetidae</taxon>
        <taxon>Dothideales</taxon>
        <taxon>Saccotheciaceae</taxon>
        <taxon>Aureobasidium</taxon>
    </lineage>
</organism>
<gene>
    <name evidence="1" type="ORF">KCU76_g19494</name>
</gene>
<reference evidence="1" key="2">
    <citation type="submission" date="2021-08" db="EMBL/GenBank/DDBJ databases">
        <authorList>
            <person name="Gostincar C."/>
            <person name="Sun X."/>
            <person name="Song Z."/>
            <person name="Gunde-Cimerman N."/>
        </authorList>
    </citation>
    <scope>NUCLEOTIDE SEQUENCE</scope>
    <source>
        <strain evidence="1">EXF-9911</strain>
    </source>
</reference>
<feature type="non-terminal residue" evidence="1">
    <location>
        <position position="1"/>
    </location>
</feature>
<reference evidence="1" key="1">
    <citation type="journal article" date="2021" name="J Fungi (Basel)">
        <title>Virulence traits and population genomics of the black yeast Aureobasidium melanogenum.</title>
        <authorList>
            <person name="Cernosa A."/>
            <person name="Sun X."/>
            <person name="Gostincar C."/>
            <person name="Fang C."/>
            <person name="Gunde-Cimerman N."/>
            <person name="Song Z."/>
        </authorList>
    </citation>
    <scope>NUCLEOTIDE SEQUENCE</scope>
    <source>
        <strain evidence="1">EXF-9911</strain>
    </source>
</reference>